<protein>
    <submittedName>
        <fullName evidence="6">6-phosphogluconate dehydrogenase, NAD-binding</fullName>
    </submittedName>
</protein>
<evidence type="ECO:0000313" key="6">
    <source>
        <dbReference type="EMBL" id="AIA54397.1"/>
    </source>
</evidence>
<sequence length="304" mass="31685">MKTGFLGLGRMGAGMAARLLAVAPDLKVYNRSAQATRVLAEQGATVAREVADFADCDLVFTMVADDAAERDLTLGPGGLAETLPAGAIHVACSTIGVDCARALDAAHRQQGQSYLSMPVFGRPDAAAAGKLFLVAAGPAAVFDAIAPHRERLGQRSFLLGAQPEQANLAKLSGNYLIATVIESLGEAMALVEKGGIDRHAYLELLTSTLFDAPVYRNYGKLIADRQQRPAGFALPLAQKDLRLVLAAAEALAVPLPFSGPLRDRFLHLAAQGYGDLDWSALGVAAAEAAGLPHALDPRPGPGNA</sequence>
<dbReference type="Proteomes" id="UP000005522">
    <property type="component" value="Chromosome"/>
</dbReference>
<evidence type="ECO:0000259" key="5">
    <source>
        <dbReference type="Pfam" id="PF14833"/>
    </source>
</evidence>
<dbReference type="PIRSF" id="PIRSF000103">
    <property type="entry name" value="HIBADH"/>
    <property type="match status" value="1"/>
</dbReference>
<proteinExistence type="predicted"/>
<accession>A0A059ZWW4</accession>
<evidence type="ECO:0000259" key="4">
    <source>
        <dbReference type="Pfam" id="PF03446"/>
    </source>
</evidence>
<evidence type="ECO:0000313" key="7">
    <source>
        <dbReference type="Proteomes" id="UP000005522"/>
    </source>
</evidence>
<feature type="active site" evidence="3">
    <location>
        <position position="170"/>
    </location>
</feature>
<keyword evidence="1" id="KW-0560">Oxidoreductase</keyword>
<dbReference type="HOGENOM" id="CLU_035117_0_1_6"/>
<dbReference type="InterPro" id="IPR006115">
    <property type="entry name" value="6PGDH_NADP-bd"/>
</dbReference>
<dbReference type="GO" id="GO:0051287">
    <property type="term" value="F:NAD binding"/>
    <property type="evidence" value="ECO:0007669"/>
    <property type="project" value="InterPro"/>
</dbReference>
<organism evidence="6 7">
    <name type="scientific">Acidithiobacillus caldus (strain ATCC 51756 / DSM 8584 / KU)</name>
    <dbReference type="NCBI Taxonomy" id="637389"/>
    <lineage>
        <taxon>Bacteria</taxon>
        <taxon>Pseudomonadati</taxon>
        <taxon>Pseudomonadota</taxon>
        <taxon>Acidithiobacillia</taxon>
        <taxon>Acidithiobacillales</taxon>
        <taxon>Acidithiobacillaceae</taxon>
        <taxon>Acidithiobacillus</taxon>
    </lineage>
</organism>
<dbReference type="EMBL" id="CP005986">
    <property type="protein sequence ID" value="AIA54397.1"/>
    <property type="molecule type" value="Genomic_DNA"/>
</dbReference>
<keyword evidence="2" id="KW-0520">NAD</keyword>
<dbReference type="PROSITE" id="PS00895">
    <property type="entry name" value="3_HYDROXYISOBUT_DH"/>
    <property type="match status" value="1"/>
</dbReference>
<dbReference type="PANTHER" id="PTHR43580:SF2">
    <property type="entry name" value="CYTOKINE-LIKE NUCLEAR FACTOR N-PAC"/>
    <property type="match status" value="1"/>
</dbReference>
<dbReference type="RefSeq" id="WP_004870642.1">
    <property type="nucleotide sequence ID" value="NZ_CP005986.1"/>
</dbReference>
<dbReference type="Pfam" id="PF14833">
    <property type="entry name" value="NAD_binding_11"/>
    <property type="match status" value="1"/>
</dbReference>
<dbReference type="SUPFAM" id="SSF51735">
    <property type="entry name" value="NAD(P)-binding Rossmann-fold domains"/>
    <property type="match status" value="1"/>
</dbReference>
<dbReference type="SUPFAM" id="SSF48179">
    <property type="entry name" value="6-phosphogluconate dehydrogenase C-terminal domain-like"/>
    <property type="match status" value="1"/>
</dbReference>
<dbReference type="Gene3D" id="3.40.50.720">
    <property type="entry name" value="NAD(P)-binding Rossmann-like Domain"/>
    <property type="match status" value="1"/>
</dbReference>
<dbReference type="InterPro" id="IPR036291">
    <property type="entry name" value="NAD(P)-bd_dom_sf"/>
</dbReference>
<gene>
    <name evidence="6" type="ORF">Acaty_c0510</name>
</gene>
<reference evidence="6 7" key="1">
    <citation type="journal article" date="2009" name="J. Bacteriol.">
        <title>Draft genome sequence of the extremely acidophilic bacterium Acidithiobacillus caldus ATCC 51756 reveals metabolic versatility in the genus Acidithiobacillus.</title>
        <authorList>
            <person name="Valdes J."/>
            <person name="Quatrini R."/>
            <person name="Hallberg K."/>
            <person name="Dopson M."/>
            <person name="Valenzuela P.D."/>
            <person name="Holmes D.S."/>
        </authorList>
    </citation>
    <scope>NUCLEOTIDE SEQUENCE [LARGE SCALE GENOMIC DNA]</scope>
    <source>
        <strain evidence="7">ATCC 51756 / DSM 8584 / KU</strain>
    </source>
</reference>
<dbReference type="InterPro" id="IPR029154">
    <property type="entry name" value="HIBADH-like_NADP-bd"/>
</dbReference>
<evidence type="ECO:0000256" key="1">
    <source>
        <dbReference type="ARBA" id="ARBA00023002"/>
    </source>
</evidence>
<dbReference type="GO" id="GO:0016491">
    <property type="term" value="F:oxidoreductase activity"/>
    <property type="evidence" value="ECO:0007669"/>
    <property type="project" value="UniProtKB-KW"/>
</dbReference>
<dbReference type="KEGG" id="acz:Acaty_c0510"/>
<dbReference type="InterPro" id="IPR015815">
    <property type="entry name" value="HIBADH-related"/>
</dbReference>
<dbReference type="GO" id="GO:0016054">
    <property type="term" value="P:organic acid catabolic process"/>
    <property type="evidence" value="ECO:0007669"/>
    <property type="project" value="UniProtKB-ARBA"/>
</dbReference>
<name>A0A059ZWW4_ACICK</name>
<dbReference type="Pfam" id="PF03446">
    <property type="entry name" value="NAD_binding_2"/>
    <property type="match status" value="1"/>
</dbReference>
<feature type="domain" description="3-hydroxyisobutyrate dehydrogenase-like NAD-binding" evidence="5">
    <location>
        <begin position="166"/>
        <end position="281"/>
    </location>
</feature>
<dbReference type="InterPro" id="IPR008927">
    <property type="entry name" value="6-PGluconate_DH-like_C_sf"/>
</dbReference>
<dbReference type="InterPro" id="IPR002204">
    <property type="entry name" value="3-OH-isobutyrate_DH-rel_CS"/>
</dbReference>
<dbReference type="InterPro" id="IPR051265">
    <property type="entry name" value="HIBADH-related_NP60_sf"/>
</dbReference>
<dbReference type="InterPro" id="IPR013328">
    <property type="entry name" value="6PGD_dom2"/>
</dbReference>
<dbReference type="eggNOG" id="COG2084">
    <property type="taxonomic scope" value="Bacteria"/>
</dbReference>
<dbReference type="PANTHER" id="PTHR43580">
    <property type="entry name" value="OXIDOREDUCTASE GLYR1-RELATED"/>
    <property type="match status" value="1"/>
</dbReference>
<dbReference type="AlphaFoldDB" id="A0A059ZWW4"/>
<feature type="domain" description="6-phosphogluconate dehydrogenase NADP-binding" evidence="4">
    <location>
        <begin position="3"/>
        <end position="158"/>
    </location>
</feature>
<dbReference type="Gene3D" id="1.10.1040.10">
    <property type="entry name" value="N-(1-d-carboxylethyl)-l-norvaline Dehydrogenase, domain 2"/>
    <property type="match status" value="1"/>
</dbReference>
<evidence type="ECO:0000256" key="3">
    <source>
        <dbReference type="PIRSR" id="PIRSR000103-1"/>
    </source>
</evidence>
<dbReference type="GO" id="GO:0050661">
    <property type="term" value="F:NADP binding"/>
    <property type="evidence" value="ECO:0007669"/>
    <property type="project" value="InterPro"/>
</dbReference>
<evidence type="ECO:0000256" key="2">
    <source>
        <dbReference type="ARBA" id="ARBA00023027"/>
    </source>
</evidence>